<name>A0ABD2ADA5_VESSQ</name>
<feature type="region of interest" description="Disordered" evidence="1">
    <location>
        <begin position="1"/>
        <end position="84"/>
    </location>
</feature>
<protein>
    <submittedName>
        <fullName evidence="2">Uncharacterized protein</fullName>
    </submittedName>
</protein>
<sequence length="84" mass="10031">MPHTVSRSYRFGFSHESARSEEYAKKEEEEEEDRHGSRTRWTRRGREMSSLNGAPRSLRRPTLHMAYLRKTDGHARSQQQQQQQ</sequence>
<dbReference type="Proteomes" id="UP001607302">
    <property type="component" value="Unassembled WGS sequence"/>
</dbReference>
<evidence type="ECO:0000313" key="3">
    <source>
        <dbReference type="Proteomes" id="UP001607302"/>
    </source>
</evidence>
<proteinExistence type="predicted"/>
<gene>
    <name evidence="2" type="ORF">V1478_012188</name>
</gene>
<feature type="compositionally biased region" description="Basic and acidic residues" evidence="1">
    <location>
        <begin position="16"/>
        <end position="27"/>
    </location>
</feature>
<evidence type="ECO:0000256" key="1">
    <source>
        <dbReference type="SAM" id="MobiDB-lite"/>
    </source>
</evidence>
<organism evidence="2 3">
    <name type="scientific">Vespula squamosa</name>
    <name type="common">Southern yellow jacket</name>
    <name type="synonym">Wasp</name>
    <dbReference type="NCBI Taxonomy" id="30214"/>
    <lineage>
        <taxon>Eukaryota</taxon>
        <taxon>Metazoa</taxon>
        <taxon>Ecdysozoa</taxon>
        <taxon>Arthropoda</taxon>
        <taxon>Hexapoda</taxon>
        <taxon>Insecta</taxon>
        <taxon>Pterygota</taxon>
        <taxon>Neoptera</taxon>
        <taxon>Endopterygota</taxon>
        <taxon>Hymenoptera</taxon>
        <taxon>Apocrita</taxon>
        <taxon>Aculeata</taxon>
        <taxon>Vespoidea</taxon>
        <taxon>Vespidae</taxon>
        <taxon>Vespinae</taxon>
        <taxon>Vespula</taxon>
    </lineage>
</organism>
<accession>A0ABD2ADA5</accession>
<evidence type="ECO:0000313" key="2">
    <source>
        <dbReference type="EMBL" id="KAL2718312.1"/>
    </source>
</evidence>
<comment type="caution">
    <text evidence="2">The sequence shown here is derived from an EMBL/GenBank/DDBJ whole genome shotgun (WGS) entry which is preliminary data.</text>
</comment>
<keyword evidence="3" id="KW-1185">Reference proteome</keyword>
<dbReference type="EMBL" id="JAUDFV010000152">
    <property type="protein sequence ID" value="KAL2718312.1"/>
    <property type="molecule type" value="Genomic_DNA"/>
</dbReference>
<dbReference type="AlphaFoldDB" id="A0ABD2ADA5"/>
<reference evidence="2 3" key="1">
    <citation type="journal article" date="2024" name="Ann. Entomol. Soc. Am.">
        <title>Genomic analyses of the southern and eastern yellowjacket wasps (Hymenoptera: Vespidae) reveal evolutionary signatures of social life.</title>
        <authorList>
            <person name="Catto M.A."/>
            <person name="Caine P.B."/>
            <person name="Orr S.E."/>
            <person name="Hunt B.G."/>
            <person name="Goodisman M.A.D."/>
        </authorList>
    </citation>
    <scope>NUCLEOTIDE SEQUENCE [LARGE SCALE GENOMIC DNA]</scope>
    <source>
        <strain evidence="2">233</strain>
        <tissue evidence="2">Head and thorax</tissue>
    </source>
</reference>